<keyword evidence="2" id="KW-1185">Reference proteome</keyword>
<dbReference type="EMBL" id="AZEU01000018">
    <property type="protein sequence ID" value="KRL53275.1"/>
    <property type="molecule type" value="Genomic_DNA"/>
</dbReference>
<dbReference type="PATRIC" id="fig|1423769.4.peg.1482"/>
<dbReference type="AlphaFoldDB" id="A0A0R1RHY1"/>
<evidence type="ECO:0000313" key="2">
    <source>
        <dbReference type="Proteomes" id="UP000051790"/>
    </source>
</evidence>
<name>A0A0R1RHY1_9LACO</name>
<sequence length="176" mass="19924">MIHTLGPKTTDSYDAATHIPGVDHPEIQLHPNFDEIIAALADYAGDQFLLPVAYQSARPDFGWRELCYEYSSQLELRQVFHRHLQAMVLIENPQYQKDAAIIHPATENLLRHQLGAGDYPVDYAGSKAQAYADYQALGYRYCITSAKLLPVNTPVLAKFEPDMVWCLYDILPKSEI</sequence>
<organism evidence="1 2">
    <name type="scientific">Lacticaseibacillus manihotivorans DSM 13343 = JCM 12514</name>
    <dbReference type="NCBI Taxonomy" id="1423769"/>
    <lineage>
        <taxon>Bacteria</taxon>
        <taxon>Bacillati</taxon>
        <taxon>Bacillota</taxon>
        <taxon>Bacilli</taxon>
        <taxon>Lactobacillales</taxon>
        <taxon>Lactobacillaceae</taxon>
        <taxon>Lacticaseibacillus</taxon>
    </lineage>
</organism>
<proteinExistence type="predicted"/>
<evidence type="ECO:0000313" key="1">
    <source>
        <dbReference type="EMBL" id="KRL53275.1"/>
    </source>
</evidence>
<gene>
    <name evidence="1" type="ORF">FD01_GL001381</name>
</gene>
<accession>A0A0R1RHY1</accession>
<dbReference type="OrthoDB" id="2988039at2"/>
<protein>
    <submittedName>
        <fullName evidence="1">Uncharacterized protein</fullName>
    </submittedName>
</protein>
<comment type="caution">
    <text evidence="1">The sequence shown here is derived from an EMBL/GenBank/DDBJ whole genome shotgun (WGS) entry which is preliminary data.</text>
</comment>
<reference evidence="1 2" key="1">
    <citation type="journal article" date="2015" name="Genome Announc.">
        <title>Expanding the biotechnology potential of lactobacilli through comparative genomics of 213 strains and associated genera.</title>
        <authorList>
            <person name="Sun Z."/>
            <person name="Harris H.M."/>
            <person name="McCann A."/>
            <person name="Guo C."/>
            <person name="Argimon S."/>
            <person name="Zhang W."/>
            <person name="Yang X."/>
            <person name="Jeffery I.B."/>
            <person name="Cooney J.C."/>
            <person name="Kagawa T.F."/>
            <person name="Liu W."/>
            <person name="Song Y."/>
            <person name="Salvetti E."/>
            <person name="Wrobel A."/>
            <person name="Rasinkangas P."/>
            <person name="Parkhill J."/>
            <person name="Rea M.C."/>
            <person name="O'Sullivan O."/>
            <person name="Ritari J."/>
            <person name="Douillard F.P."/>
            <person name="Paul Ross R."/>
            <person name="Yang R."/>
            <person name="Briner A.E."/>
            <person name="Felis G.E."/>
            <person name="de Vos W.M."/>
            <person name="Barrangou R."/>
            <person name="Klaenhammer T.R."/>
            <person name="Caufield P.W."/>
            <person name="Cui Y."/>
            <person name="Zhang H."/>
            <person name="O'Toole P.W."/>
        </authorList>
    </citation>
    <scope>NUCLEOTIDE SEQUENCE [LARGE SCALE GENOMIC DNA]</scope>
    <source>
        <strain evidence="1 2">DSM 13343</strain>
    </source>
</reference>
<dbReference type="Proteomes" id="UP000051790">
    <property type="component" value="Unassembled WGS sequence"/>
</dbReference>